<feature type="chain" id="PRO_5028956772" evidence="1">
    <location>
        <begin position="21"/>
        <end position="730"/>
    </location>
</feature>
<evidence type="ECO:0000313" key="2">
    <source>
        <dbReference type="EMBL" id="KAF3230065.1"/>
    </source>
</evidence>
<comment type="caution">
    <text evidence="2">The sequence shown here is derived from an EMBL/GenBank/DDBJ whole genome shotgun (WGS) entry which is preliminary data.</text>
</comment>
<protein>
    <submittedName>
        <fullName evidence="2">Uncharacterized protein</fullName>
    </submittedName>
</protein>
<keyword evidence="1" id="KW-0732">Signal</keyword>
<dbReference type="AlphaFoldDB" id="A0A7C8VEL7"/>
<accession>A0A7C8VEL7</accession>
<evidence type="ECO:0000256" key="1">
    <source>
        <dbReference type="SAM" id="SignalP"/>
    </source>
</evidence>
<dbReference type="EMBL" id="WIPF01000010">
    <property type="protein sequence ID" value="KAF3230065.1"/>
    <property type="molecule type" value="Genomic_DNA"/>
</dbReference>
<organism evidence="2 3">
    <name type="scientific">Orbilia oligospora</name>
    <name type="common">Nematode-trapping fungus</name>
    <name type="synonym">Arthrobotrys oligospora</name>
    <dbReference type="NCBI Taxonomy" id="2813651"/>
    <lineage>
        <taxon>Eukaryota</taxon>
        <taxon>Fungi</taxon>
        <taxon>Dikarya</taxon>
        <taxon>Ascomycota</taxon>
        <taxon>Pezizomycotina</taxon>
        <taxon>Orbiliomycetes</taxon>
        <taxon>Orbiliales</taxon>
        <taxon>Orbiliaceae</taxon>
        <taxon>Orbilia</taxon>
    </lineage>
</organism>
<dbReference type="Proteomes" id="UP000483672">
    <property type="component" value="Unassembled WGS sequence"/>
</dbReference>
<proteinExistence type="predicted"/>
<gene>
    <name evidence="2" type="ORF">TWF191_000305</name>
</gene>
<sequence>MYSSLKLSLSIFGLLAPILGHSKPVPQRVIGVSGSPELICSLTAADRTTWDNSGASVFLDNFVREQGVRNWANNLDQRTTAGGTIADSNLDCTDLRTGNCRSPNVLCTQFTPPQVSFIRNAMFTCHSLLRAYQEELQDAIINEILMAGGLVSDFGQPAEQGYSIFGVLAGAFTIAAAAGAANPLIGGPLTAVAGIFGILGSFPDPTDADNLRNDIDARLAQAFTASRNQVSTLAQTIFGGVDDTSLLARISPPATNSETTDVGRFFSGGRFLIPATVNLDMEVRAVADRGIRLVRQALVIRALKTQGYFVWIDTGATTFEACTPTGSRFMNGKCYKIARFASSLQSRIEDIPADTVLKFGNEQYNIVIEDFYNNAEACQNANPNSDGQAQFEGLPLDGTLPQCFFNMRPHIGNMTNVSTAFAVAKGLKKHHESRRVRVSLDLVDTAPYSPTTTKYGDVVYQKSLRYLQKANESNSDFESLLVQLGAECGVEYRVRKQTDILQDPHLREILQDIVARRVEIAPLLEPRYKTLGIRYACPTPDCGLADKHGIRNEYFGNQIKFQCPVHGSYQIDLENGDLKFLEFNTPLRGLIRCRLFAQDPVSSWVQIKGSDYAGFYAEQMVLRPLQGSCTPITVYTPLIMDWSGAKISKSLYVRPDAYEYLRLSNLSYLLNFREFCAAGFKIGTLYKLVEGWINEPKRLFRHYTIYQIHQELLQILNSERESLKEAEKSK</sequence>
<evidence type="ECO:0000313" key="3">
    <source>
        <dbReference type="Proteomes" id="UP000483672"/>
    </source>
</evidence>
<name>A0A7C8VEL7_ORBOL</name>
<reference evidence="2 3" key="1">
    <citation type="submission" date="2019-06" db="EMBL/GenBank/DDBJ databases">
        <authorList>
            <person name="Palmer J.M."/>
        </authorList>
    </citation>
    <scope>NUCLEOTIDE SEQUENCE [LARGE SCALE GENOMIC DNA]</scope>
    <source>
        <strain evidence="2 3">TWF191</strain>
    </source>
</reference>
<feature type="signal peptide" evidence="1">
    <location>
        <begin position="1"/>
        <end position="20"/>
    </location>
</feature>